<protein>
    <submittedName>
        <fullName evidence="2">Uncharacterized protein</fullName>
    </submittedName>
</protein>
<keyword evidence="3" id="KW-1185">Reference proteome</keyword>
<evidence type="ECO:0000313" key="3">
    <source>
        <dbReference type="Proteomes" id="UP000001811"/>
    </source>
</evidence>
<dbReference type="EMBL" id="AAGW02003758">
    <property type="status" value="NOT_ANNOTATED_CDS"/>
    <property type="molecule type" value="Genomic_DNA"/>
</dbReference>
<name>A0A5F9DPP4_RABIT</name>
<dbReference type="Ensembl" id="ENSOCUT00000053248.1">
    <property type="protein sequence ID" value="ENSOCUP00000047474.1"/>
    <property type="gene ID" value="ENSOCUG00000030787.1"/>
</dbReference>
<dbReference type="InParanoid" id="A0A5F9DPP4"/>
<evidence type="ECO:0000313" key="2">
    <source>
        <dbReference type="Ensembl" id="ENSOCUP00000047474.1"/>
    </source>
</evidence>
<accession>A0A5F9DPP4</accession>
<dbReference type="SMR" id="A0A5F9DPP4"/>
<organism evidence="2 3">
    <name type="scientific">Oryctolagus cuniculus</name>
    <name type="common">Rabbit</name>
    <dbReference type="NCBI Taxonomy" id="9986"/>
    <lineage>
        <taxon>Eukaryota</taxon>
        <taxon>Metazoa</taxon>
        <taxon>Chordata</taxon>
        <taxon>Craniata</taxon>
        <taxon>Vertebrata</taxon>
        <taxon>Euteleostomi</taxon>
        <taxon>Mammalia</taxon>
        <taxon>Eutheria</taxon>
        <taxon>Euarchontoglires</taxon>
        <taxon>Glires</taxon>
        <taxon>Lagomorpha</taxon>
        <taxon>Leporidae</taxon>
        <taxon>Oryctolagus</taxon>
    </lineage>
</organism>
<dbReference type="Proteomes" id="UP000001811">
    <property type="component" value="Chromosome 7"/>
</dbReference>
<sequence>SKHLGFSNTLFALRALTPTVAKKTAKVKGSPPSERTEWMEGCTPKTKTRKGTPKDSKPYCEGKAPWLHLGLAHGLPPAGPECNLPALFIYA</sequence>
<reference evidence="2" key="3">
    <citation type="submission" date="2025-09" db="UniProtKB">
        <authorList>
            <consortium name="Ensembl"/>
        </authorList>
    </citation>
    <scope>IDENTIFICATION</scope>
    <source>
        <strain evidence="2">Thorbecke</strain>
    </source>
</reference>
<feature type="region of interest" description="Disordered" evidence="1">
    <location>
        <begin position="22"/>
        <end position="57"/>
    </location>
</feature>
<dbReference type="AlphaFoldDB" id="A0A5F9DPP4"/>
<reference evidence="2" key="2">
    <citation type="submission" date="2025-08" db="UniProtKB">
        <authorList>
            <consortium name="Ensembl"/>
        </authorList>
    </citation>
    <scope>IDENTIFICATION</scope>
    <source>
        <strain evidence="2">Thorbecke</strain>
    </source>
</reference>
<dbReference type="Bgee" id="ENSOCUG00000030787">
    <property type="expression patterns" value="Expressed in aorta and 6 other cell types or tissues"/>
</dbReference>
<evidence type="ECO:0000256" key="1">
    <source>
        <dbReference type="SAM" id="MobiDB-lite"/>
    </source>
</evidence>
<proteinExistence type="predicted"/>
<reference evidence="2 3" key="1">
    <citation type="journal article" date="2011" name="Nature">
        <title>A high-resolution map of human evolutionary constraint using 29 mammals.</title>
        <authorList>
            <person name="Lindblad-Toh K."/>
            <person name="Garber M."/>
            <person name="Zuk O."/>
            <person name="Lin M.F."/>
            <person name="Parker B.J."/>
            <person name="Washietl S."/>
            <person name="Kheradpour P."/>
            <person name="Ernst J."/>
            <person name="Jordan G."/>
            <person name="Mauceli E."/>
            <person name="Ward L.D."/>
            <person name="Lowe C.B."/>
            <person name="Holloway A.K."/>
            <person name="Clamp M."/>
            <person name="Gnerre S."/>
            <person name="Alfoldi J."/>
            <person name="Beal K."/>
            <person name="Chang J."/>
            <person name="Clawson H."/>
            <person name="Cuff J."/>
            <person name="Di Palma F."/>
            <person name="Fitzgerald S."/>
            <person name="Flicek P."/>
            <person name="Guttman M."/>
            <person name="Hubisz M.J."/>
            <person name="Jaffe D.B."/>
            <person name="Jungreis I."/>
            <person name="Kent W.J."/>
            <person name="Kostka D."/>
            <person name="Lara M."/>
            <person name="Martins A.L."/>
            <person name="Massingham T."/>
            <person name="Moltke I."/>
            <person name="Raney B.J."/>
            <person name="Rasmussen M.D."/>
            <person name="Robinson J."/>
            <person name="Stark A."/>
            <person name="Vilella A.J."/>
            <person name="Wen J."/>
            <person name="Xie X."/>
            <person name="Zody M.C."/>
            <person name="Baldwin J."/>
            <person name="Bloom T."/>
            <person name="Chin C.W."/>
            <person name="Heiman D."/>
            <person name="Nicol R."/>
            <person name="Nusbaum C."/>
            <person name="Young S."/>
            <person name="Wilkinson J."/>
            <person name="Worley K.C."/>
            <person name="Kovar C.L."/>
            <person name="Muzny D.M."/>
            <person name="Gibbs R.A."/>
            <person name="Cree A."/>
            <person name="Dihn H.H."/>
            <person name="Fowler G."/>
            <person name="Jhangiani S."/>
            <person name="Joshi V."/>
            <person name="Lee S."/>
            <person name="Lewis L.R."/>
            <person name="Nazareth L.V."/>
            <person name="Okwuonu G."/>
            <person name="Santibanez J."/>
            <person name="Warren W.C."/>
            <person name="Mardis E.R."/>
            <person name="Weinstock G.M."/>
            <person name="Wilson R.K."/>
            <person name="Delehaunty K."/>
            <person name="Dooling D."/>
            <person name="Fronik C."/>
            <person name="Fulton L."/>
            <person name="Fulton B."/>
            <person name="Graves T."/>
            <person name="Minx P."/>
            <person name="Sodergren E."/>
            <person name="Birney E."/>
            <person name="Margulies E.H."/>
            <person name="Herrero J."/>
            <person name="Green E.D."/>
            <person name="Haussler D."/>
            <person name="Siepel A."/>
            <person name="Goldman N."/>
            <person name="Pollard K.S."/>
            <person name="Pedersen J.S."/>
            <person name="Lander E.S."/>
            <person name="Kellis M."/>
        </authorList>
    </citation>
    <scope>NUCLEOTIDE SEQUENCE [LARGE SCALE GENOMIC DNA]</scope>
    <source>
        <strain evidence="2 3">Thorbecke inbred</strain>
    </source>
</reference>